<keyword evidence="3" id="KW-1185">Reference proteome</keyword>
<dbReference type="EMBL" id="JBHFQA010000006">
    <property type="protein sequence ID" value="KAL2097671.1"/>
    <property type="molecule type" value="Genomic_DNA"/>
</dbReference>
<sequence length="301" mass="32970">MAKLDQGEDCLAAALPCDVASLVKQFFCELPDPIFPAELHQALLQAQQLPTEQTRASATQLLSCLLPDRNSATLRFLCSFLKRLSQRATENKMMAYNLSVIFAPNLFHFNTGEKAAEGHDKLQAAVTSTSIENAHQIGELQNSEAAPSKHSSLSSLLNALCCSSNPGPLEEPALHPSDTVCLNPDEYRVCTQKNNTLERLLHGVMEQLGIARPWVEYPAHQSTNIMGPQSIQAADGCLENVPDNAEFSREFQKHQHLYDPEHDYPALAKGISAASDTSVQGTMSEELSMVIETGSKPIRSR</sequence>
<proteinExistence type="predicted"/>
<dbReference type="Gene3D" id="1.10.555.10">
    <property type="entry name" value="Rho GTPase activation protein"/>
    <property type="match status" value="1"/>
</dbReference>
<gene>
    <name evidence="2" type="ORF">ACEWY4_006878</name>
</gene>
<organism evidence="2 3">
    <name type="scientific">Coilia grayii</name>
    <name type="common">Gray's grenadier anchovy</name>
    <dbReference type="NCBI Taxonomy" id="363190"/>
    <lineage>
        <taxon>Eukaryota</taxon>
        <taxon>Metazoa</taxon>
        <taxon>Chordata</taxon>
        <taxon>Craniata</taxon>
        <taxon>Vertebrata</taxon>
        <taxon>Euteleostomi</taxon>
        <taxon>Actinopterygii</taxon>
        <taxon>Neopterygii</taxon>
        <taxon>Teleostei</taxon>
        <taxon>Clupei</taxon>
        <taxon>Clupeiformes</taxon>
        <taxon>Clupeoidei</taxon>
        <taxon>Engraulidae</taxon>
        <taxon>Coilinae</taxon>
        <taxon>Coilia</taxon>
    </lineage>
</organism>
<evidence type="ECO:0000313" key="2">
    <source>
        <dbReference type="EMBL" id="KAL2097671.1"/>
    </source>
</evidence>
<dbReference type="InterPro" id="IPR000198">
    <property type="entry name" value="RhoGAP_dom"/>
</dbReference>
<name>A0ABD1KF42_9TELE</name>
<dbReference type="InterPro" id="IPR008936">
    <property type="entry name" value="Rho_GTPase_activation_prot"/>
</dbReference>
<dbReference type="PANTHER" id="PTHR15670">
    <property type="entry name" value="RHO GTPASE ACTIVATING PROTEIN 11A"/>
    <property type="match status" value="1"/>
</dbReference>
<dbReference type="Pfam" id="PF00620">
    <property type="entry name" value="RhoGAP"/>
    <property type="match status" value="1"/>
</dbReference>
<dbReference type="InterPro" id="IPR042869">
    <property type="entry name" value="ARHGAP11A/B"/>
</dbReference>
<evidence type="ECO:0000259" key="1">
    <source>
        <dbReference type="PROSITE" id="PS50238"/>
    </source>
</evidence>
<dbReference type="SUPFAM" id="SSF48350">
    <property type="entry name" value="GTPase activation domain, GAP"/>
    <property type="match status" value="1"/>
</dbReference>
<comment type="caution">
    <text evidence="2">The sequence shown here is derived from an EMBL/GenBank/DDBJ whole genome shotgun (WGS) entry which is preliminary data.</text>
</comment>
<dbReference type="AlphaFoldDB" id="A0ABD1KF42"/>
<reference evidence="2 3" key="1">
    <citation type="submission" date="2024-09" db="EMBL/GenBank/DDBJ databases">
        <title>A chromosome-level genome assembly of Gray's grenadier anchovy, Coilia grayii.</title>
        <authorList>
            <person name="Fu Z."/>
        </authorList>
    </citation>
    <scope>NUCLEOTIDE SEQUENCE [LARGE SCALE GENOMIC DNA]</scope>
    <source>
        <strain evidence="2">G4</strain>
        <tissue evidence="2">Muscle</tissue>
    </source>
</reference>
<accession>A0ABD1KF42</accession>
<dbReference type="PANTHER" id="PTHR15670:SF4">
    <property type="entry name" value="RHO GTPASE-ACTIVATING PROTEIN 11A"/>
    <property type="match status" value="1"/>
</dbReference>
<protein>
    <recommendedName>
        <fullName evidence="1">Rho-GAP domain-containing protein</fullName>
    </recommendedName>
</protein>
<evidence type="ECO:0000313" key="3">
    <source>
        <dbReference type="Proteomes" id="UP001591681"/>
    </source>
</evidence>
<feature type="domain" description="Rho-GAP" evidence="1">
    <location>
        <begin position="1"/>
        <end position="138"/>
    </location>
</feature>
<dbReference type="SMART" id="SM00324">
    <property type="entry name" value="RhoGAP"/>
    <property type="match status" value="1"/>
</dbReference>
<dbReference type="PROSITE" id="PS50238">
    <property type="entry name" value="RHOGAP"/>
    <property type="match status" value="1"/>
</dbReference>
<dbReference type="Proteomes" id="UP001591681">
    <property type="component" value="Unassembled WGS sequence"/>
</dbReference>